<proteinExistence type="predicted"/>
<sequence length="86" mass="9535">MTEDGVPEVARRARLGQKMKGIARVYDHVTPAMTEDLLQSLETRWVKSVASLSVAERAQLLLWIPRLRASLATDEDLIAISSPFAS</sequence>
<dbReference type="EMBL" id="JASAOF010000001">
    <property type="protein sequence ID" value="MDI2027640.1"/>
    <property type="molecule type" value="Genomic_DNA"/>
</dbReference>
<dbReference type="Proteomes" id="UP001237595">
    <property type="component" value="Unassembled WGS sequence"/>
</dbReference>
<reference evidence="1 2" key="1">
    <citation type="submission" date="2023-04" db="EMBL/GenBank/DDBJ databases">
        <title>Draft genome sequence of Saccharopolyspora sp. TS4A08 isolated from sweet potato rhizospheric soil.</title>
        <authorList>
            <person name="Suksaard P."/>
            <person name="Duangmal K."/>
        </authorList>
    </citation>
    <scope>NUCLEOTIDE SEQUENCE [LARGE SCALE GENOMIC DNA]</scope>
    <source>
        <strain evidence="1 2">TS4A08</strain>
    </source>
</reference>
<dbReference type="RefSeq" id="WP_281453991.1">
    <property type="nucleotide sequence ID" value="NZ_JASAOF010000001.1"/>
</dbReference>
<name>A0ABT6PI32_9PSEU</name>
<evidence type="ECO:0000313" key="2">
    <source>
        <dbReference type="Proteomes" id="UP001237595"/>
    </source>
</evidence>
<evidence type="ECO:0000313" key="1">
    <source>
        <dbReference type="EMBL" id="MDI2027640.1"/>
    </source>
</evidence>
<keyword evidence="2" id="KW-1185">Reference proteome</keyword>
<protein>
    <submittedName>
        <fullName evidence="1">Uncharacterized protein</fullName>
    </submittedName>
</protein>
<organism evidence="1 2">
    <name type="scientific">Saccharopolyspora ipomoeae</name>
    <dbReference type="NCBI Taxonomy" id="3042027"/>
    <lineage>
        <taxon>Bacteria</taxon>
        <taxon>Bacillati</taxon>
        <taxon>Actinomycetota</taxon>
        <taxon>Actinomycetes</taxon>
        <taxon>Pseudonocardiales</taxon>
        <taxon>Pseudonocardiaceae</taxon>
        <taxon>Saccharopolyspora</taxon>
    </lineage>
</organism>
<accession>A0ABT6PI32</accession>
<comment type="caution">
    <text evidence="1">The sequence shown here is derived from an EMBL/GenBank/DDBJ whole genome shotgun (WGS) entry which is preliminary data.</text>
</comment>
<gene>
    <name evidence="1" type="ORF">QFW96_03410</name>
</gene>